<keyword evidence="2" id="KW-1185">Reference proteome</keyword>
<gene>
    <name evidence="1" type="ORF">ACFQIC_00590</name>
</gene>
<dbReference type="RefSeq" id="WP_204706251.1">
    <property type="nucleotide sequence ID" value="NZ_JBHSZV010000004.1"/>
</dbReference>
<reference evidence="2" key="1">
    <citation type="journal article" date="2019" name="Int. J. Syst. Evol. Microbiol.">
        <title>The Global Catalogue of Microorganisms (GCM) 10K type strain sequencing project: providing services to taxonomists for standard genome sequencing and annotation.</title>
        <authorList>
            <consortium name="The Broad Institute Genomics Platform"/>
            <consortium name="The Broad Institute Genome Sequencing Center for Infectious Disease"/>
            <person name="Wu L."/>
            <person name="Ma J."/>
        </authorList>
    </citation>
    <scope>NUCLEOTIDE SEQUENCE [LARGE SCALE GENOMIC DNA]</scope>
    <source>
        <strain evidence="2">CGMCC 4.1621</strain>
    </source>
</reference>
<comment type="caution">
    <text evidence="1">The sequence shown here is derived from an EMBL/GenBank/DDBJ whole genome shotgun (WGS) entry which is preliminary data.</text>
</comment>
<sequence length="173" mass="20180">MNRIMILGSAGSGKSTLAKQLGSLLDIEVVHMDRLFWKPGWLQSTNEELQAKQEKYINNPSWIIEGNYSSVWDVRLLKADTVIFLDLNRYLCTYRILKRWLKNIGGTREDLAPGCPERMTREFIQYVWNYPKNKRNKGITAVLSQANESQVIIMSNRKAVEQYLNKFRLQHNT</sequence>
<dbReference type="SUPFAM" id="SSF52540">
    <property type="entry name" value="P-loop containing nucleoside triphosphate hydrolases"/>
    <property type="match status" value="1"/>
</dbReference>
<evidence type="ECO:0000313" key="2">
    <source>
        <dbReference type="Proteomes" id="UP001596410"/>
    </source>
</evidence>
<evidence type="ECO:0000313" key="1">
    <source>
        <dbReference type="EMBL" id="MFC7060367.1"/>
    </source>
</evidence>
<organism evidence="1 2">
    <name type="scientific">Halobacillus seohaensis</name>
    <dbReference type="NCBI Taxonomy" id="447421"/>
    <lineage>
        <taxon>Bacteria</taxon>
        <taxon>Bacillati</taxon>
        <taxon>Bacillota</taxon>
        <taxon>Bacilli</taxon>
        <taxon>Bacillales</taxon>
        <taxon>Bacillaceae</taxon>
        <taxon>Halobacillus</taxon>
    </lineage>
</organism>
<accession>A0ABW2EGL6</accession>
<dbReference type="InterPro" id="IPR027417">
    <property type="entry name" value="P-loop_NTPase"/>
</dbReference>
<dbReference type="PANTHER" id="PTHR37816">
    <property type="entry name" value="YALI0E33011P"/>
    <property type="match status" value="1"/>
</dbReference>
<protein>
    <recommendedName>
        <fullName evidence="3">Topology modulation protein</fullName>
    </recommendedName>
</protein>
<evidence type="ECO:0008006" key="3">
    <source>
        <dbReference type="Google" id="ProtNLM"/>
    </source>
</evidence>
<dbReference type="Gene3D" id="3.40.50.300">
    <property type="entry name" value="P-loop containing nucleotide triphosphate hydrolases"/>
    <property type="match status" value="1"/>
</dbReference>
<dbReference type="EMBL" id="JBHSZV010000004">
    <property type="protein sequence ID" value="MFC7060367.1"/>
    <property type="molecule type" value="Genomic_DNA"/>
</dbReference>
<dbReference type="Proteomes" id="UP001596410">
    <property type="component" value="Unassembled WGS sequence"/>
</dbReference>
<name>A0ABW2EGL6_9BACI</name>
<dbReference type="InterPro" id="IPR052922">
    <property type="entry name" value="Cytidylate_Kinase-2"/>
</dbReference>
<proteinExistence type="predicted"/>
<dbReference type="PANTHER" id="PTHR37816:SF3">
    <property type="entry name" value="MODULATES DNA TOPOLOGY"/>
    <property type="match status" value="1"/>
</dbReference>